<keyword evidence="2" id="KW-1185">Reference proteome</keyword>
<comment type="caution">
    <text evidence="1">The sequence shown here is derived from an EMBL/GenBank/DDBJ whole genome shotgun (WGS) entry which is preliminary data.</text>
</comment>
<dbReference type="EMBL" id="CAKXZS010000023">
    <property type="protein sequence ID" value="CAH2402140.1"/>
    <property type="molecule type" value="Genomic_DNA"/>
</dbReference>
<sequence length="130" mass="14734">MFQFFDAGLGRVQRLFLHNDRLRHVVWGAGLPGNLIVDEAFRFGIARRRLPLDVGKFLEKIADRLLVVPVHGKHSDIQARRVPRDFRDALQVTVHACRCSKTAAATCMDLTRLFALAGEVQQQLEDVDEV</sequence>
<organism evidence="1 2">
    <name type="scientific">Mesorhizobium ventifaucium</name>
    <dbReference type="NCBI Taxonomy" id="666020"/>
    <lineage>
        <taxon>Bacteria</taxon>
        <taxon>Pseudomonadati</taxon>
        <taxon>Pseudomonadota</taxon>
        <taxon>Alphaproteobacteria</taxon>
        <taxon>Hyphomicrobiales</taxon>
        <taxon>Phyllobacteriaceae</taxon>
        <taxon>Mesorhizobium</taxon>
    </lineage>
</organism>
<reference evidence="1" key="1">
    <citation type="submission" date="2022-03" db="EMBL/GenBank/DDBJ databases">
        <authorList>
            <person name="Brunel B."/>
        </authorList>
    </citation>
    <scope>NUCLEOTIDE SEQUENCE</scope>
    <source>
        <strain evidence="1">STM4922sample</strain>
    </source>
</reference>
<protein>
    <submittedName>
        <fullName evidence="1">Uncharacterized protein</fullName>
    </submittedName>
</protein>
<name>A0ABN8JYW7_9HYPH</name>
<gene>
    <name evidence="1" type="ORF">MES4922_30514</name>
</gene>
<proteinExistence type="predicted"/>
<evidence type="ECO:0000313" key="1">
    <source>
        <dbReference type="EMBL" id="CAH2402140.1"/>
    </source>
</evidence>
<accession>A0ABN8JYW7</accession>
<dbReference type="Proteomes" id="UP001152604">
    <property type="component" value="Unassembled WGS sequence"/>
</dbReference>
<evidence type="ECO:0000313" key="2">
    <source>
        <dbReference type="Proteomes" id="UP001152604"/>
    </source>
</evidence>